<dbReference type="EMBL" id="DQHO01000018">
    <property type="protein sequence ID" value="HCS93674.1"/>
    <property type="molecule type" value="Genomic_DNA"/>
</dbReference>
<proteinExistence type="predicted"/>
<sequence>MMTKKWLSYKNGFWILLALNVVVVSMIAFFIIKVTSEPAETSNKNEPAPSSDARLTSFTIDLTQEQLVEFLNHLIDPSQNLSFSTIDTNVVLETEVQYLGLSSVIQIEAYPSSVDDGNMSFLIEYVRIGSIEVPKDLFFQMIGNQLPEWLSYNRGEQRLVTDFSLLEIPVLAGISATNIDPKDNRYEFEMNISWEQLLEYLESGNEIE</sequence>
<keyword evidence="1" id="KW-0812">Transmembrane</keyword>
<accession>A0A3D4S4E2</accession>
<feature type="transmembrane region" description="Helical" evidence="1">
    <location>
        <begin position="12"/>
        <end position="32"/>
    </location>
</feature>
<keyword evidence="1" id="KW-1133">Transmembrane helix</keyword>
<protein>
    <submittedName>
        <fullName evidence="2">DUF2140 domain-containing protein</fullName>
    </submittedName>
</protein>
<evidence type="ECO:0000313" key="2">
    <source>
        <dbReference type="EMBL" id="HCS93674.1"/>
    </source>
</evidence>
<reference evidence="2 3" key="1">
    <citation type="journal article" date="2018" name="Nat. Biotechnol.">
        <title>A standardized bacterial taxonomy based on genome phylogeny substantially revises the tree of life.</title>
        <authorList>
            <person name="Parks D.H."/>
            <person name="Chuvochina M."/>
            <person name="Waite D.W."/>
            <person name="Rinke C."/>
            <person name="Skarshewski A."/>
            <person name="Chaumeil P.A."/>
            <person name="Hugenholtz P."/>
        </authorList>
    </citation>
    <scope>NUCLEOTIDE SEQUENCE [LARGE SCALE GENOMIC DNA]</scope>
    <source>
        <strain evidence="2">UBA11306</strain>
    </source>
</reference>
<dbReference type="Pfam" id="PF09911">
    <property type="entry name" value="DUF2140"/>
    <property type="match status" value="1"/>
</dbReference>
<dbReference type="AlphaFoldDB" id="A0A3D4S4E2"/>
<name>A0A3D4S4E2_9ENTE</name>
<dbReference type="Proteomes" id="UP000262195">
    <property type="component" value="Unassembled WGS sequence"/>
</dbReference>
<keyword evidence="1" id="KW-0472">Membrane</keyword>
<evidence type="ECO:0000256" key="1">
    <source>
        <dbReference type="SAM" id="Phobius"/>
    </source>
</evidence>
<dbReference type="STRING" id="1121105.GCA_000421665_00987"/>
<dbReference type="InterPro" id="IPR018672">
    <property type="entry name" value="DUF2140"/>
</dbReference>
<evidence type="ECO:0000313" key="3">
    <source>
        <dbReference type="Proteomes" id="UP000262195"/>
    </source>
</evidence>
<organism evidence="2 3">
    <name type="scientific">Bavariicoccus seileri</name>
    <dbReference type="NCBI Taxonomy" id="549685"/>
    <lineage>
        <taxon>Bacteria</taxon>
        <taxon>Bacillati</taxon>
        <taxon>Bacillota</taxon>
        <taxon>Bacilli</taxon>
        <taxon>Lactobacillales</taxon>
        <taxon>Enterococcaceae</taxon>
        <taxon>Bavariicoccus</taxon>
    </lineage>
</organism>
<gene>
    <name evidence="2" type="ORF">DIW15_03055</name>
</gene>
<comment type="caution">
    <text evidence="2">The sequence shown here is derived from an EMBL/GenBank/DDBJ whole genome shotgun (WGS) entry which is preliminary data.</text>
</comment>